<evidence type="ECO:0000313" key="8">
    <source>
        <dbReference type="Proteomes" id="UP001169027"/>
    </source>
</evidence>
<dbReference type="GO" id="GO:0050297">
    <property type="term" value="F:stizolobate synthase activity"/>
    <property type="evidence" value="ECO:0007669"/>
    <property type="project" value="UniProtKB-EC"/>
</dbReference>
<sequence>MPLSGAAEAFGALKKSPRMPLLFVGHGSPMNAIGDNAYRRSWQALGAEFGARYPKPQLILCVSAHWLTRGGWFLTGMARPKTIHDFGGFPQELFDQQYPAPGAPEAAAQIARGVRQPLDGAALGLDEAEWGFDHGTWSVVKPMFPRADIPVVQLSMDYSRPPAQHYQLGQQLRALRVRGVLIVGSGNIVHNLRATRREASPDQAYDWAIEFDRIVGEQIRNGQLAALPDFKSLGPIAAQAHPTHDHYLPLLYAAGAVDGKEAPRFFNADFQSASISMRSVVWG</sequence>
<evidence type="ECO:0000256" key="1">
    <source>
        <dbReference type="ARBA" id="ARBA00001947"/>
    </source>
</evidence>
<dbReference type="EMBL" id="JAUKVY010000017">
    <property type="protein sequence ID" value="MDO1535059.1"/>
    <property type="molecule type" value="Genomic_DNA"/>
</dbReference>
<evidence type="ECO:0000256" key="4">
    <source>
        <dbReference type="ARBA" id="ARBA00022833"/>
    </source>
</evidence>
<evidence type="ECO:0000256" key="5">
    <source>
        <dbReference type="ARBA" id="ARBA00023002"/>
    </source>
</evidence>
<dbReference type="CDD" id="cd07363">
    <property type="entry name" value="45_DOPA_Dioxygenase"/>
    <property type="match status" value="1"/>
</dbReference>
<evidence type="ECO:0000313" key="7">
    <source>
        <dbReference type="EMBL" id="MDO1535059.1"/>
    </source>
</evidence>
<evidence type="ECO:0000256" key="2">
    <source>
        <dbReference type="ARBA" id="ARBA00007581"/>
    </source>
</evidence>
<keyword evidence="8" id="KW-1185">Reference proteome</keyword>
<keyword evidence="7" id="KW-0223">Dioxygenase</keyword>
<dbReference type="InterPro" id="IPR014436">
    <property type="entry name" value="Extradiol_dOase_DODA"/>
</dbReference>
<keyword evidence="3" id="KW-0479">Metal-binding</keyword>
<organism evidence="7 8">
    <name type="scientific">Variovorax ginsengisoli</name>
    <dbReference type="NCBI Taxonomy" id="363844"/>
    <lineage>
        <taxon>Bacteria</taxon>
        <taxon>Pseudomonadati</taxon>
        <taxon>Pseudomonadota</taxon>
        <taxon>Betaproteobacteria</taxon>
        <taxon>Burkholderiales</taxon>
        <taxon>Comamonadaceae</taxon>
        <taxon>Variovorax</taxon>
    </lineage>
</organism>
<gene>
    <name evidence="7" type="primary">ygiD</name>
    <name evidence="7" type="ORF">Q2T77_22445</name>
</gene>
<name>A0ABT8S822_9BURK</name>
<dbReference type="SUPFAM" id="SSF53213">
    <property type="entry name" value="LigB-like"/>
    <property type="match status" value="1"/>
</dbReference>
<dbReference type="Gene3D" id="3.40.830.10">
    <property type="entry name" value="LigB-like"/>
    <property type="match status" value="1"/>
</dbReference>
<comment type="caution">
    <text evidence="7">The sequence shown here is derived from an EMBL/GenBank/DDBJ whole genome shotgun (WGS) entry which is preliminary data.</text>
</comment>
<dbReference type="EC" id="1.13.11.29" evidence="7"/>
<dbReference type="PIRSF" id="PIRSF006157">
    <property type="entry name" value="Doxgns_DODA"/>
    <property type="match status" value="1"/>
</dbReference>
<dbReference type="RefSeq" id="WP_301812842.1">
    <property type="nucleotide sequence ID" value="NZ_JAUJZH010000017.1"/>
</dbReference>
<keyword evidence="4" id="KW-0862">Zinc</keyword>
<evidence type="ECO:0000259" key="6">
    <source>
        <dbReference type="Pfam" id="PF02900"/>
    </source>
</evidence>
<comment type="cofactor">
    <cofactor evidence="1">
        <name>Zn(2+)</name>
        <dbReference type="ChEBI" id="CHEBI:29105"/>
    </cofactor>
</comment>
<proteinExistence type="inferred from homology"/>
<dbReference type="NCBIfam" id="NF007914">
    <property type="entry name" value="PRK10628.1"/>
    <property type="match status" value="1"/>
</dbReference>
<reference evidence="7" key="1">
    <citation type="submission" date="2023-06" db="EMBL/GenBank/DDBJ databases">
        <authorList>
            <person name="Jiang Y."/>
            <person name="Liu Q."/>
        </authorList>
    </citation>
    <scope>NUCLEOTIDE SEQUENCE</scope>
    <source>
        <strain evidence="7">CGMCC 1.12090</strain>
    </source>
</reference>
<protein>
    <submittedName>
        <fullName evidence="7">4,5-DOPA dioxygenase extradiol</fullName>
        <ecNumber evidence="7">1.13.11.29</ecNumber>
    </submittedName>
</protein>
<comment type="similarity">
    <text evidence="2">Belongs to the DODA-type extradiol aromatic ring-opening dioxygenase family.</text>
</comment>
<dbReference type="PANTHER" id="PTHR30096:SF0">
    <property type="entry name" value="4,5-DOPA DIOXYGENASE EXTRADIOL-LIKE PROTEIN"/>
    <property type="match status" value="1"/>
</dbReference>
<feature type="domain" description="Extradiol ring-cleavage dioxygenase class III enzyme subunit B" evidence="6">
    <location>
        <begin position="52"/>
        <end position="262"/>
    </location>
</feature>
<evidence type="ECO:0000256" key="3">
    <source>
        <dbReference type="ARBA" id="ARBA00022723"/>
    </source>
</evidence>
<dbReference type="Pfam" id="PF02900">
    <property type="entry name" value="LigB"/>
    <property type="match status" value="1"/>
</dbReference>
<keyword evidence="5 7" id="KW-0560">Oxidoreductase</keyword>
<dbReference type="PANTHER" id="PTHR30096">
    <property type="entry name" value="4,5-DOPA DIOXYGENASE EXTRADIOL-LIKE PROTEIN"/>
    <property type="match status" value="1"/>
</dbReference>
<accession>A0ABT8S822</accession>
<dbReference type="InterPro" id="IPR004183">
    <property type="entry name" value="Xdiol_dOase_suB"/>
</dbReference>
<dbReference type="Proteomes" id="UP001169027">
    <property type="component" value="Unassembled WGS sequence"/>
</dbReference>